<reference evidence="3" key="1">
    <citation type="journal article" date="2019" name="Int. J. Syst. Evol. Microbiol.">
        <title>The Global Catalogue of Microorganisms (GCM) 10K type strain sequencing project: providing services to taxonomists for standard genome sequencing and annotation.</title>
        <authorList>
            <consortium name="The Broad Institute Genomics Platform"/>
            <consortium name="The Broad Institute Genome Sequencing Center for Infectious Disease"/>
            <person name="Wu L."/>
            <person name="Ma J."/>
        </authorList>
    </citation>
    <scope>NUCLEOTIDE SEQUENCE [LARGE SCALE GENOMIC DNA]</scope>
    <source>
        <strain evidence="3">JCM 4816</strain>
    </source>
</reference>
<dbReference type="GO" id="GO:0008168">
    <property type="term" value="F:methyltransferase activity"/>
    <property type="evidence" value="ECO:0007669"/>
    <property type="project" value="UniProtKB-KW"/>
</dbReference>
<keyword evidence="3" id="KW-1185">Reference proteome</keyword>
<dbReference type="CDD" id="cd02440">
    <property type="entry name" value="AdoMet_MTases"/>
    <property type="match status" value="1"/>
</dbReference>
<comment type="caution">
    <text evidence="2">The sequence shown here is derived from an EMBL/GenBank/DDBJ whole genome shotgun (WGS) entry which is preliminary data.</text>
</comment>
<gene>
    <name evidence="2" type="ORF">ACFP3V_31520</name>
</gene>
<protein>
    <submittedName>
        <fullName evidence="2">Methyltransferase</fullName>
    </submittedName>
</protein>
<feature type="compositionally biased region" description="Low complexity" evidence="1">
    <location>
        <begin position="258"/>
        <end position="282"/>
    </location>
</feature>
<dbReference type="GO" id="GO:0032259">
    <property type="term" value="P:methylation"/>
    <property type="evidence" value="ECO:0007669"/>
    <property type="project" value="UniProtKB-KW"/>
</dbReference>
<dbReference type="Proteomes" id="UP001596174">
    <property type="component" value="Unassembled WGS sequence"/>
</dbReference>
<dbReference type="InterPro" id="IPR002052">
    <property type="entry name" value="DNA_methylase_N6_adenine_CS"/>
</dbReference>
<dbReference type="Gene3D" id="3.40.50.150">
    <property type="entry name" value="Vaccinia Virus protein VP39"/>
    <property type="match status" value="1"/>
</dbReference>
<organism evidence="2 3">
    <name type="scientific">Streptacidiphilus monticola</name>
    <dbReference type="NCBI Taxonomy" id="2161674"/>
    <lineage>
        <taxon>Bacteria</taxon>
        <taxon>Bacillati</taxon>
        <taxon>Actinomycetota</taxon>
        <taxon>Actinomycetes</taxon>
        <taxon>Kitasatosporales</taxon>
        <taxon>Streptomycetaceae</taxon>
        <taxon>Streptacidiphilus</taxon>
    </lineage>
</organism>
<evidence type="ECO:0000313" key="2">
    <source>
        <dbReference type="EMBL" id="MFC5911722.1"/>
    </source>
</evidence>
<sequence>MTLSKDEAKAHRQACQLLALRRELTEDEREFVLDNWHEAANPGRRLDGAFFTPGDLAFDLRLEIGGTRVLDLCAGIGRLAWAARDLWVRRWENQPPRELVCVERNPDYVAVGRKVLPEARWICADVLDLTAMAAELGRFDTVVANPPFGRIDRGGKNAPGYTGARFEFHVIAVAAQFGRRGVFLLPQTSAPFQLSGRNYHRRVPNRDCEQFTQATGIELHAGVGIDTTAYPDFRNTAVRTEVVVCDFPDRPLTPAPAPAVSAPAPARAPASTCPAPSSTRPAQPRASEQLDLFTA</sequence>
<dbReference type="InterPro" id="IPR029063">
    <property type="entry name" value="SAM-dependent_MTases_sf"/>
</dbReference>
<evidence type="ECO:0000313" key="3">
    <source>
        <dbReference type="Proteomes" id="UP001596174"/>
    </source>
</evidence>
<proteinExistence type="predicted"/>
<name>A0ABW1GDL8_9ACTN</name>
<dbReference type="PROSITE" id="PS00092">
    <property type="entry name" value="N6_MTASE"/>
    <property type="match status" value="1"/>
</dbReference>
<keyword evidence="2" id="KW-0808">Transferase</keyword>
<dbReference type="EMBL" id="JBHSQJ010000232">
    <property type="protein sequence ID" value="MFC5911722.1"/>
    <property type="molecule type" value="Genomic_DNA"/>
</dbReference>
<dbReference type="RefSeq" id="WP_380591175.1">
    <property type="nucleotide sequence ID" value="NZ_JBHSQJ010000232.1"/>
</dbReference>
<dbReference type="SUPFAM" id="SSF53335">
    <property type="entry name" value="S-adenosyl-L-methionine-dependent methyltransferases"/>
    <property type="match status" value="1"/>
</dbReference>
<keyword evidence="2" id="KW-0489">Methyltransferase</keyword>
<feature type="region of interest" description="Disordered" evidence="1">
    <location>
        <begin position="255"/>
        <end position="295"/>
    </location>
</feature>
<evidence type="ECO:0000256" key="1">
    <source>
        <dbReference type="SAM" id="MobiDB-lite"/>
    </source>
</evidence>
<accession>A0ABW1GDL8</accession>